<dbReference type="InterPro" id="IPR053058">
    <property type="entry name" value="Mulikevirus_tape_measure"/>
</dbReference>
<evidence type="ECO:0000313" key="2">
    <source>
        <dbReference type="EMBL" id="AKH48580.1"/>
    </source>
</evidence>
<dbReference type="InterPro" id="IPR006431">
    <property type="entry name" value="Phage_tape_meas_C"/>
</dbReference>
<name>A0A0F7L9L0_9VIRU</name>
<reference evidence="2" key="1">
    <citation type="journal article" date="2015" name="Front. Microbiol.">
        <title>Combining genomic sequencing methods to explore viral diversity and reveal potential virus-host interactions.</title>
        <authorList>
            <person name="Chow C.E."/>
            <person name="Winget D.M."/>
            <person name="White R.A.III."/>
            <person name="Hallam S.J."/>
            <person name="Suttle C.A."/>
        </authorList>
    </citation>
    <scope>NUCLEOTIDE SEQUENCE</scope>
    <source>
        <strain evidence="2">Oxic1_10</strain>
    </source>
</reference>
<evidence type="ECO:0000259" key="1">
    <source>
        <dbReference type="Pfam" id="PF09718"/>
    </source>
</evidence>
<accession>A0A0F7L9L0</accession>
<dbReference type="PANTHER" id="PTHR38812:SF2">
    <property type="entry name" value="MU-LIKE PROPHAGE FLUMU PROTEIN GP42"/>
    <property type="match status" value="1"/>
</dbReference>
<dbReference type="Pfam" id="PF09718">
    <property type="entry name" value="Tape_meas_lam_C"/>
    <property type="match status" value="1"/>
</dbReference>
<reference evidence="2" key="2">
    <citation type="submission" date="2015-03" db="EMBL/GenBank/DDBJ databases">
        <authorList>
            <person name="Chow C.-E.T."/>
            <person name="Winget D.M."/>
            <person name="White R.A.III."/>
            <person name="Hallam S.J."/>
            <person name="Suttle C.A."/>
        </authorList>
    </citation>
    <scope>NUCLEOTIDE SEQUENCE</scope>
    <source>
        <strain evidence="2">Oxic1_10</strain>
    </source>
</reference>
<sequence length="620" mass="66503">MANQRLNIDIVAKDKSKQALNNVQKGLSSLKQSVFNLQNAFIGLGAGLVIRNLVNTGKQLESLNVRLKFLFGSANEGAKAFNNMAKFASKVPFSLEEIQQGAGVLSVVSKDANELAHILEITGNVAAVTGLDFRTTAEQIQRSLSAGISSADLFRERGVKAMLGFSAGATVSVEQTVEAFERVFGKGGRFGKATDELAQTFEGTLSMIGDKIFNFKKVILEAGLFESLKKEFGALDKFLEENSKTIDRIATDIGIALGFAVTKVANGVILLKENMDKFIIAIKLLIALKVAKLFLTLGSAIQFAAKQMAKFSIASLMSTKSIKSLLVLIAKGGALYGAFKGIDKLFKDTAESFEEFSNSVKNVLPASRDFHKTMIQTKKEMQSLITTTQQFEHELSVGVPSAFEKARQQAFGGFKEGLQSEFDVTIFDRFKKAGQDSLGALKTSISDFVMTGKINFENLKVAIVRSLVEALIGSAVQSAIKKSSALFKMEAIKKAMISVYEGALKTFASIPFPFNIAATGLAIGAGMKLVDKIKGFAKGGAVSKGQPIMVGENGPELFVPNSTGQIEQSARGTDTGTTNINFTVNAVDVKGVEELLLDNRSTIVNVINGALNDQGKEALV</sequence>
<protein>
    <recommendedName>
        <fullName evidence="1">Bacteriophage tail tape measure C-terminal domain-containing protein</fullName>
    </recommendedName>
</protein>
<organism evidence="2">
    <name type="scientific">uncultured marine virus</name>
    <dbReference type="NCBI Taxonomy" id="186617"/>
    <lineage>
        <taxon>Viruses</taxon>
        <taxon>environmental samples</taxon>
    </lineage>
</organism>
<dbReference type="PANTHER" id="PTHR38812">
    <property type="entry name" value="MU-LIKE PROPHAGE FLUMU PROTEIN GP42"/>
    <property type="match status" value="1"/>
</dbReference>
<proteinExistence type="predicted"/>
<dbReference type="EMBL" id="KR029605">
    <property type="protein sequence ID" value="AKH48580.1"/>
    <property type="molecule type" value="Genomic_DNA"/>
</dbReference>
<feature type="domain" description="Bacteriophage tail tape measure C-terminal" evidence="1">
    <location>
        <begin position="426"/>
        <end position="479"/>
    </location>
</feature>